<proteinExistence type="predicted"/>
<evidence type="ECO:0000313" key="2">
    <source>
        <dbReference type="EMBL" id="WGV15403.1"/>
    </source>
</evidence>
<feature type="transmembrane region" description="Helical" evidence="1">
    <location>
        <begin position="20"/>
        <end position="42"/>
    </location>
</feature>
<gene>
    <name evidence="2" type="ORF">QF092_14190</name>
</gene>
<organism evidence="2 3">
    <name type="scientific">Fuscovulum ytuae</name>
    <dbReference type="NCBI Taxonomy" id="3042299"/>
    <lineage>
        <taxon>Bacteria</taxon>
        <taxon>Pseudomonadati</taxon>
        <taxon>Pseudomonadota</taxon>
        <taxon>Alphaproteobacteria</taxon>
        <taxon>Rhodobacterales</taxon>
        <taxon>Paracoccaceae</taxon>
        <taxon>Fuscovulum</taxon>
    </lineage>
</organism>
<dbReference type="EMBL" id="CP124535">
    <property type="protein sequence ID" value="WGV15403.1"/>
    <property type="molecule type" value="Genomic_DNA"/>
</dbReference>
<evidence type="ECO:0000256" key="1">
    <source>
        <dbReference type="SAM" id="Phobius"/>
    </source>
</evidence>
<evidence type="ECO:0000313" key="3">
    <source>
        <dbReference type="Proteomes" id="UP001230978"/>
    </source>
</evidence>
<dbReference type="RefSeq" id="WP_281464741.1">
    <property type="nucleotide sequence ID" value="NZ_CP124535.1"/>
</dbReference>
<feature type="transmembrane region" description="Helical" evidence="1">
    <location>
        <begin position="257"/>
        <end position="278"/>
    </location>
</feature>
<name>A0ABY8Q3H7_9RHOB</name>
<reference evidence="2 3" key="1">
    <citation type="submission" date="2023-04" db="EMBL/GenBank/DDBJ databases">
        <title>YMD61, complete Genome.</title>
        <authorList>
            <person name="Zhang J."/>
        </authorList>
    </citation>
    <scope>NUCLEOTIDE SEQUENCE [LARGE SCALE GENOMIC DNA]</scope>
    <source>
        <strain evidence="2 3">YMD61</strain>
    </source>
</reference>
<keyword evidence="3" id="KW-1185">Reference proteome</keyword>
<keyword evidence="1" id="KW-1133">Transmembrane helix</keyword>
<evidence type="ECO:0008006" key="4">
    <source>
        <dbReference type="Google" id="ProtNLM"/>
    </source>
</evidence>
<accession>A0ABY8Q3H7</accession>
<keyword evidence="1" id="KW-0472">Membrane</keyword>
<keyword evidence="1" id="KW-0812">Transmembrane</keyword>
<protein>
    <recommendedName>
        <fullName evidence="4">Polysaccharide chain length determinant N-terminal domain-containing protein</fullName>
    </recommendedName>
</protein>
<dbReference type="Proteomes" id="UP001230978">
    <property type="component" value="Chromosome"/>
</dbReference>
<sequence>MANANSSGREDDVVDLSELFLAIWAKSWIIGLCVLLGVGFGFREQPETVFQTRAVFDHFDPITSATVSIGDPVVERLLGFQFVDKVFATIRSDILPELVGESASDSAAAMAAFRDVYRKAIRISRTSAGMIEVLATHPLARAAAELANATARKAMDELTAARVDEASDWMNRATAAIGEASLIRDTALTELSTAIRENADASLIDARRSDLAIARGRHDLLVEAFNIDALLGVSKPVLTLVQEANVPLSPAPKGAPAWAVFGVMGLVFGTLLAGVLGVSSGRIHAARTIGRLASASVEGGQDTGGRVFGTNGQSRDGYAITEPDATEIMVAFRARGSGLAVLVATDAALSSLPAALWMANRASIGGPGATVIAIGLPLPSEASTSVGTAIHGHGTLLVHRQADGTEVQYPSESFDFSLHFREILAQRDKNTAGTTGPMIIACSATWAGTVLRGMDGYVPLVVAVTAPGRTRRSNLEDLRRMVSLDVNILQRA</sequence>